<dbReference type="InterPro" id="IPR001680">
    <property type="entry name" value="WD40_rpt"/>
</dbReference>
<gene>
    <name evidence="7" type="ORF">EJ05DRAFT_457957</name>
</gene>
<feature type="repeat" description="WD" evidence="4">
    <location>
        <begin position="218"/>
        <end position="251"/>
    </location>
</feature>
<dbReference type="OrthoDB" id="311712at2759"/>
<dbReference type="GO" id="GO:0005774">
    <property type="term" value="C:vacuolar membrane"/>
    <property type="evidence" value="ECO:0007669"/>
    <property type="project" value="TreeGrafter"/>
</dbReference>
<evidence type="ECO:0000259" key="6">
    <source>
        <dbReference type="PROSITE" id="PS50908"/>
    </source>
</evidence>
<dbReference type="Gene3D" id="2.130.10.10">
    <property type="entry name" value="YVTN repeat-like/Quinoprotein amine dehydrogenase"/>
    <property type="match status" value="1"/>
</dbReference>
<feature type="region of interest" description="Disordered" evidence="5">
    <location>
        <begin position="629"/>
        <end position="660"/>
    </location>
</feature>
<feature type="compositionally biased region" description="Polar residues" evidence="5">
    <location>
        <begin position="629"/>
        <end position="639"/>
    </location>
</feature>
<dbReference type="EMBL" id="ML996584">
    <property type="protein sequence ID" value="KAF2753429.1"/>
    <property type="molecule type" value="Genomic_DNA"/>
</dbReference>
<feature type="region of interest" description="Disordered" evidence="5">
    <location>
        <begin position="1078"/>
        <end position="1098"/>
    </location>
</feature>
<feature type="region of interest" description="Disordered" evidence="5">
    <location>
        <begin position="666"/>
        <end position="685"/>
    </location>
</feature>
<dbReference type="PANTHER" id="PTHR46170">
    <property type="entry name" value="GATOR COMPLEX PROTEIN WDR59"/>
    <property type="match status" value="1"/>
</dbReference>
<feature type="region of interest" description="Disordered" evidence="5">
    <location>
        <begin position="1007"/>
        <end position="1028"/>
    </location>
</feature>
<dbReference type="GO" id="GO:0034198">
    <property type="term" value="P:cellular response to amino acid starvation"/>
    <property type="evidence" value="ECO:0007669"/>
    <property type="project" value="TreeGrafter"/>
</dbReference>
<dbReference type="InterPro" id="IPR049566">
    <property type="entry name" value="WDR59_RTC1-like_RING_Znf"/>
</dbReference>
<feature type="compositionally biased region" description="Low complexity" evidence="5">
    <location>
        <begin position="757"/>
        <end position="768"/>
    </location>
</feature>
<dbReference type="PROSITE" id="PS50082">
    <property type="entry name" value="WD_REPEATS_2"/>
    <property type="match status" value="2"/>
</dbReference>
<evidence type="ECO:0000256" key="5">
    <source>
        <dbReference type="SAM" id="MobiDB-lite"/>
    </source>
</evidence>
<dbReference type="GO" id="GO:0035591">
    <property type="term" value="F:signaling adaptor activity"/>
    <property type="evidence" value="ECO:0007669"/>
    <property type="project" value="TreeGrafter"/>
</dbReference>
<dbReference type="InterPro" id="IPR015943">
    <property type="entry name" value="WD40/YVTN_repeat-like_dom_sf"/>
</dbReference>
<feature type="compositionally biased region" description="Acidic residues" evidence="5">
    <location>
        <begin position="1176"/>
        <end position="1191"/>
    </location>
</feature>
<keyword evidence="1 4" id="KW-0853">WD repeat</keyword>
<feature type="region of interest" description="Disordered" evidence="5">
    <location>
        <begin position="1116"/>
        <end position="1207"/>
    </location>
</feature>
<sequence>MAGDRRSSSGSTLSSPFDSPTFERDVSISVPEDVGAASISPSGRDVVLASKGGLYIIDLDSPYQPPRYIVNRSHWEVADVQWSPFASRDTWIVSTSNQKAIVWNLALSGPNIPIEHVLRAHNGAITDINFSAHHQDLLATCGVDSFVICWDLRQRQNAVLSFDGKGSSIGAVAKFAAWDSGATQVKWNRQDPNIVASSHGQYLHIWDRRKGAEPLKKICAHATKVYGIDWNRASPTGILTCGLDKTIKVWDYSLCGPGDNPEAERIIHTPYPVWRARHTPFGSGFLAMPQRGSTELHMYDLRTESMQPNSTKIEPVHSFSGHEDNIKEFLWRTRGEFDEVERIDNREFQLVSWGRDRNLQLHKMEPEILKSIGYEKGRKTDDNIRQTRKNAAYRTFATESIRRPILQRSESEDATVQPKSHLTALFHPKSANANEQYSSYMNAQVLPSVSFPLPGGGSGMQMMNRTLRAPNVINWMKGVRMGKRDTALPSKYGNRPKTPQSAGSKFDPTENLGDEITHVGSKFKKVSFEVADISRRAATVYLNGPWGPEGKPAFVRITMRFPPNYPRDAAPDYKLEKTTSAISDETIAKLDDEIHSIVELYRTRKKGSLEAIISYLLGERDLEESISYFSEDNDTQTGLTLDESSSDEEEPLGDDFKTRGDLDMSGTDVSGMKNANANVPIPRTNSARWTRDGRLLHIHPPKPEPKPIFGSMLRHGDRSKAPRLFDTLGRLKTGSPMLDKKYSLQDEDVEEDDSDWETASSSSSDYSSTNLGGIAGQFPAPAAWQGNGLRFNKTSQHSSVDYGPKTSTLKQSSVITSHDLSDLLPSRKELAREYEMCGDGPSVCKHNAEVAKSHGFHDLADIWTLISLILANNVPLEVLPQFYRPEPILVVARRAMVRIKRKDSGLDLAFDEAESVLNPTLKGRVKWGHHPLASSWLIPALFDYYERLADIQMLAMLSCVFSEPAAREGVPHALRKPEFHELPMSMQAPAFSLDYFSSHDSAWSLYQPSGPSTPSTPTTQSRRKSSKSVAQWIDKFHKPPNLDVYGSTASSNGPWGSTPLSDPLIPFSTNVTPPVLSRTSTFKSSGNASFSTSPEHPFPRRSNAYLASAFVSPFRNLTSASPPPGKSRTADAELSTSAPNSVTWGSTTFYSSSSNTTQRSSQKRRPYFPYLHESGTVDEVDELSGDEDEVAPSESGDSPSTAAANSSSAIRVTLKNQDQFDDEACVSSSLLGRVETWKLVHYREQYANQLLLWGLPVARSEVLKFNGLHSYWEPEEPTSLQFEVGKKHTMAPRVNGINGLRSSRSDGRLTPLQGTGTFSPKKFRFNPEASAFVPTSSSEDMLSDEELESVQYSGLASNLTVTLTPAVTVTATRTTATTTTTNTATTTEDGHDVDTDTVVFKDTEGDEASFPYCNTCLMKVERLYSICETCGHIAHIACLADYDEEDEAAMCKMGCGCECEESWPEDP</sequence>
<keyword evidence="8" id="KW-1185">Reference proteome</keyword>
<keyword evidence="2" id="KW-0677">Repeat</keyword>
<dbReference type="PROSITE" id="PS50908">
    <property type="entry name" value="RWD"/>
    <property type="match status" value="1"/>
</dbReference>
<feature type="domain" description="RWD" evidence="6">
    <location>
        <begin position="514"/>
        <end position="626"/>
    </location>
</feature>
<evidence type="ECO:0000313" key="7">
    <source>
        <dbReference type="EMBL" id="KAF2753429.1"/>
    </source>
</evidence>
<feature type="region of interest" description="Disordered" evidence="5">
    <location>
        <begin position="739"/>
        <end position="770"/>
    </location>
</feature>
<feature type="compositionally biased region" description="Acidic residues" evidence="5">
    <location>
        <begin position="644"/>
        <end position="653"/>
    </location>
</feature>
<dbReference type="InterPro" id="IPR036322">
    <property type="entry name" value="WD40_repeat_dom_sf"/>
</dbReference>
<dbReference type="RefSeq" id="XP_033595880.1">
    <property type="nucleotide sequence ID" value="XM_033742543.1"/>
</dbReference>
<evidence type="ECO:0000256" key="4">
    <source>
        <dbReference type="PROSITE-ProRule" id="PRU00221"/>
    </source>
</evidence>
<feature type="compositionally biased region" description="Low complexity" evidence="5">
    <location>
        <begin position="1143"/>
        <end position="1160"/>
    </location>
</feature>
<dbReference type="InterPro" id="IPR049567">
    <property type="entry name" value="WDR59-like"/>
</dbReference>
<dbReference type="GeneID" id="54483597"/>
<feature type="compositionally biased region" description="Low complexity" evidence="5">
    <location>
        <begin position="1007"/>
        <end position="1020"/>
    </location>
</feature>
<proteinExistence type="inferred from homology"/>
<feature type="repeat" description="WD" evidence="4">
    <location>
        <begin position="118"/>
        <end position="160"/>
    </location>
</feature>
<evidence type="ECO:0000256" key="3">
    <source>
        <dbReference type="ARBA" id="ARBA00038452"/>
    </source>
</evidence>
<dbReference type="SMART" id="SM00320">
    <property type="entry name" value="WD40"/>
    <property type="match status" value="5"/>
</dbReference>
<organism evidence="7 8">
    <name type="scientific">Pseudovirgaria hyperparasitica</name>
    <dbReference type="NCBI Taxonomy" id="470096"/>
    <lineage>
        <taxon>Eukaryota</taxon>
        <taxon>Fungi</taxon>
        <taxon>Dikarya</taxon>
        <taxon>Ascomycota</taxon>
        <taxon>Pezizomycotina</taxon>
        <taxon>Dothideomycetes</taxon>
        <taxon>Dothideomycetes incertae sedis</taxon>
        <taxon>Acrospermales</taxon>
        <taxon>Acrospermaceae</taxon>
        <taxon>Pseudovirgaria</taxon>
    </lineage>
</organism>
<feature type="compositionally biased region" description="Polar residues" evidence="5">
    <location>
        <begin position="673"/>
        <end position="685"/>
    </location>
</feature>
<reference evidence="7" key="1">
    <citation type="journal article" date="2020" name="Stud. Mycol.">
        <title>101 Dothideomycetes genomes: a test case for predicting lifestyles and emergence of pathogens.</title>
        <authorList>
            <person name="Haridas S."/>
            <person name="Albert R."/>
            <person name="Binder M."/>
            <person name="Bloem J."/>
            <person name="Labutti K."/>
            <person name="Salamov A."/>
            <person name="Andreopoulos B."/>
            <person name="Baker S."/>
            <person name="Barry K."/>
            <person name="Bills G."/>
            <person name="Bluhm B."/>
            <person name="Cannon C."/>
            <person name="Castanera R."/>
            <person name="Culley D."/>
            <person name="Daum C."/>
            <person name="Ezra D."/>
            <person name="Gonzalez J."/>
            <person name="Henrissat B."/>
            <person name="Kuo A."/>
            <person name="Liang C."/>
            <person name="Lipzen A."/>
            <person name="Lutzoni F."/>
            <person name="Magnuson J."/>
            <person name="Mondo S."/>
            <person name="Nolan M."/>
            <person name="Ohm R."/>
            <person name="Pangilinan J."/>
            <person name="Park H.-J."/>
            <person name="Ramirez L."/>
            <person name="Alfaro M."/>
            <person name="Sun H."/>
            <person name="Tritt A."/>
            <person name="Yoshinaga Y."/>
            <person name="Zwiers L.-H."/>
            <person name="Turgeon B."/>
            <person name="Goodwin S."/>
            <person name="Spatafora J."/>
            <person name="Crous P."/>
            <person name="Grigoriev I."/>
        </authorList>
    </citation>
    <scope>NUCLEOTIDE SEQUENCE</scope>
    <source>
        <strain evidence="7">CBS 121739</strain>
    </source>
</reference>
<feature type="region of interest" description="Disordered" evidence="5">
    <location>
        <begin position="485"/>
        <end position="510"/>
    </location>
</feature>
<dbReference type="Pfam" id="PF00400">
    <property type="entry name" value="WD40"/>
    <property type="match status" value="2"/>
</dbReference>
<comment type="similarity">
    <text evidence="3">Belongs to the WD repeat WDR59 family.</text>
</comment>
<name>A0A6A6VU56_9PEZI</name>
<dbReference type="GO" id="GO:0035859">
    <property type="term" value="C:Seh1-associated complex"/>
    <property type="evidence" value="ECO:0007669"/>
    <property type="project" value="TreeGrafter"/>
</dbReference>
<dbReference type="GO" id="GO:1904263">
    <property type="term" value="P:positive regulation of TORC1 signaling"/>
    <property type="evidence" value="ECO:0007669"/>
    <property type="project" value="TreeGrafter"/>
</dbReference>
<protein>
    <recommendedName>
        <fullName evidence="6">RWD domain-containing protein</fullName>
    </recommendedName>
</protein>
<evidence type="ECO:0000256" key="2">
    <source>
        <dbReference type="ARBA" id="ARBA00022737"/>
    </source>
</evidence>
<dbReference type="Pfam" id="PF17120">
    <property type="entry name" value="zf-RING_16"/>
    <property type="match status" value="1"/>
</dbReference>
<feature type="region of interest" description="Disordered" evidence="5">
    <location>
        <begin position="1"/>
        <end position="22"/>
    </location>
</feature>
<dbReference type="SUPFAM" id="SSF50978">
    <property type="entry name" value="WD40 repeat-like"/>
    <property type="match status" value="1"/>
</dbReference>
<evidence type="ECO:0000313" key="8">
    <source>
        <dbReference type="Proteomes" id="UP000799437"/>
    </source>
</evidence>
<feature type="compositionally biased region" description="Low complexity" evidence="5">
    <location>
        <begin position="1198"/>
        <end position="1207"/>
    </location>
</feature>
<feature type="compositionally biased region" description="Low complexity" evidence="5">
    <location>
        <begin position="8"/>
        <end position="19"/>
    </location>
</feature>
<feature type="compositionally biased region" description="Polar residues" evidence="5">
    <location>
        <begin position="1078"/>
        <end position="1094"/>
    </location>
</feature>
<evidence type="ECO:0000256" key="1">
    <source>
        <dbReference type="ARBA" id="ARBA00022574"/>
    </source>
</evidence>
<dbReference type="InterPro" id="IPR006575">
    <property type="entry name" value="RWD_dom"/>
</dbReference>
<accession>A0A6A6VU56</accession>
<dbReference type="Proteomes" id="UP000799437">
    <property type="component" value="Unassembled WGS sequence"/>
</dbReference>
<dbReference type="PANTHER" id="PTHR46170:SF1">
    <property type="entry name" value="GATOR COMPLEX PROTEIN WDR59"/>
    <property type="match status" value="1"/>
</dbReference>
<feature type="compositionally biased region" description="Acidic residues" evidence="5">
    <location>
        <begin position="745"/>
        <end position="756"/>
    </location>
</feature>